<dbReference type="GO" id="GO:0016491">
    <property type="term" value="F:oxidoreductase activity"/>
    <property type="evidence" value="ECO:0007669"/>
    <property type="project" value="UniProtKB-KW"/>
</dbReference>
<proteinExistence type="predicted"/>
<dbReference type="Proteomes" id="UP000503088">
    <property type="component" value="Chromosome"/>
</dbReference>
<dbReference type="EMBL" id="CP048104">
    <property type="protein sequence ID" value="QKG83777.1"/>
    <property type="molecule type" value="Genomic_DNA"/>
</dbReference>
<keyword evidence="4" id="KW-0560">Oxidoreductase</keyword>
<evidence type="ECO:0000259" key="5">
    <source>
        <dbReference type="Pfam" id="PF01494"/>
    </source>
</evidence>
<sequence>MSSKKILIVGAGIGGLTTAGLLRKKGFEVEVFERRDQVLGEQGTALNIWSNAVKALDRLGLGNNVRSIGCPIERQTIYSWKGTLLMDTPVGEISGEYGAPSVNIRRSDLVTLLYDFCKDVSIQLGRRYVGYKEDAQGVTVQLDNGDEVRGDVLIGADGLRSRVRAQLVGDGDPDYLGYTIWRGISEGPGLNKKGNLAMYWGPRGINGGCWWVDNDHVSWTLGLNTQAGGKDEPGKVKEDLLQMIHDFPEAMKMAIKQTPEDKLFRIDGYARTKADKWGEGRVTLLGDAAHAMPTIYGQGACQAIEDAVLLAESLAEAPDVITGLRTYERSRQPRMNWIRSKIYFGTKIQTLTNPLLLFLKNFYVKWFFPKKANLKTWRRLLAFNDEGIQVTEYEK</sequence>
<keyword evidence="7" id="KW-1185">Reference proteome</keyword>
<dbReference type="PANTHER" id="PTHR46496:SF1">
    <property type="entry name" value="ZEAXANTHIN EPOXIDASE, CHLOROPLASTIC"/>
    <property type="match status" value="1"/>
</dbReference>
<evidence type="ECO:0000313" key="6">
    <source>
        <dbReference type="EMBL" id="QKG83777.1"/>
    </source>
</evidence>
<accession>A0A7D4CUX9</accession>
<protein>
    <submittedName>
        <fullName evidence="6">NAD(P)-binding protein</fullName>
    </submittedName>
</protein>
<dbReference type="InterPro" id="IPR036188">
    <property type="entry name" value="FAD/NAD-bd_sf"/>
</dbReference>
<organism evidence="6 7">
    <name type="scientific">Kroppenstedtia pulmonis</name>
    <dbReference type="NCBI Taxonomy" id="1380685"/>
    <lineage>
        <taxon>Bacteria</taxon>
        <taxon>Bacillati</taxon>
        <taxon>Bacillota</taxon>
        <taxon>Bacilli</taxon>
        <taxon>Bacillales</taxon>
        <taxon>Thermoactinomycetaceae</taxon>
        <taxon>Kroppenstedtia</taxon>
    </lineage>
</organism>
<dbReference type="InterPro" id="IPR002938">
    <property type="entry name" value="FAD-bd"/>
</dbReference>
<keyword evidence="2" id="KW-0285">Flavoprotein</keyword>
<dbReference type="PANTHER" id="PTHR46496">
    <property type="match status" value="1"/>
</dbReference>
<dbReference type="GO" id="GO:0071949">
    <property type="term" value="F:FAD binding"/>
    <property type="evidence" value="ECO:0007669"/>
    <property type="project" value="InterPro"/>
</dbReference>
<dbReference type="AlphaFoldDB" id="A0A7D4CUX9"/>
<gene>
    <name evidence="6" type="ORF">GXN76_04310</name>
</gene>
<dbReference type="Pfam" id="PF01494">
    <property type="entry name" value="FAD_binding_3"/>
    <property type="match status" value="1"/>
</dbReference>
<dbReference type="PRINTS" id="PR00420">
    <property type="entry name" value="RNGMNOXGNASE"/>
</dbReference>
<dbReference type="Gene3D" id="3.50.50.60">
    <property type="entry name" value="FAD/NAD(P)-binding domain"/>
    <property type="match status" value="1"/>
</dbReference>
<reference evidence="6 7" key="1">
    <citation type="submission" date="2020-01" db="EMBL/GenBank/DDBJ databases">
        <authorList>
            <person name="Gulvik C.A."/>
            <person name="Batra D.G."/>
        </authorList>
    </citation>
    <scope>NUCLEOTIDE SEQUENCE [LARGE SCALE GENOMIC DNA]</scope>
    <source>
        <strain evidence="6 7">W9323</strain>
    </source>
</reference>
<evidence type="ECO:0000256" key="4">
    <source>
        <dbReference type="ARBA" id="ARBA00023002"/>
    </source>
</evidence>
<evidence type="ECO:0000256" key="1">
    <source>
        <dbReference type="ARBA" id="ARBA00001974"/>
    </source>
</evidence>
<evidence type="ECO:0000313" key="7">
    <source>
        <dbReference type="Proteomes" id="UP000503088"/>
    </source>
</evidence>
<dbReference type="KEGG" id="kpul:GXN76_04310"/>
<keyword evidence="3" id="KW-0274">FAD</keyword>
<dbReference type="RefSeq" id="WP_173220835.1">
    <property type="nucleotide sequence ID" value="NZ_CP048104.1"/>
</dbReference>
<evidence type="ECO:0000256" key="3">
    <source>
        <dbReference type="ARBA" id="ARBA00022827"/>
    </source>
</evidence>
<evidence type="ECO:0000256" key="2">
    <source>
        <dbReference type="ARBA" id="ARBA00022630"/>
    </source>
</evidence>
<dbReference type="SUPFAM" id="SSF51905">
    <property type="entry name" value="FAD/NAD(P)-binding domain"/>
    <property type="match status" value="1"/>
</dbReference>
<name>A0A7D4CUX9_9BACL</name>
<comment type="cofactor">
    <cofactor evidence="1">
        <name>FAD</name>
        <dbReference type="ChEBI" id="CHEBI:57692"/>
    </cofactor>
</comment>
<feature type="domain" description="FAD-binding" evidence="5">
    <location>
        <begin position="5"/>
        <end position="335"/>
    </location>
</feature>